<dbReference type="AlphaFoldDB" id="A0A1E3PZ21"/>
<feature type="domain" description="Zn(2)-C6 fungal-type" evidence="2">
    <location>
        <begin position="35"/>
        <end position="64"/>
    </location>
</feature>
<dbReference type="InterPro" id="IPR001138">
    <property type="entry name" value="Zn2Cys6_DnaBD"/>
</dbReference>
<proteinExistence type="predicted"/>
<protein>
    <recommendedName>
        <fullName evidence="2">Zn(2)-C6 fungal-type domain-containing protein</fullName>
    </recommendedName>
</protein>
<reference evidence="3 4" key="1">
    <citation type="journal article" date="2016" name="Proc. Natl. Acad. Sci. U.S.A.">
        <title>Comparative genomics of biotechnologically important yeasts.</title>
        <authorList>
            <person name="Riley R."/>
            <person name="Haridas S."/>
            <person name="Wolfe K.H."/>
            <person name="Lopes M.R."/>
            <person name="Hittinger C.T."/>
            <person name="Goeker M."/>
            <person name="Salamov A.A."/>
            <person name="Wisecaver J.H."/>
            <person name="Long T.M."/>
            <person name="Calvey C.H."/>
            <person name="Aerts A.L."/>
            <person name="Barry K.W."/>
            <person name="Choi C."/>
            <person name="Clum A."/>
            <person name="Coughlan A.Y."/>
            <person name="Deshpande S."/>
            <person name="Douglass A.P."/>
            <person name="Hanson S.J."/>
            <person name="Klenk H.-P."/>
            <person name="LaButti K.M."/>
            <person name="Lapidus A."/>
            <person name="Lindquist E.A."/>
            <person name="Lipzen A.M."/>
            <person name="Meier-Kolthoff J.P."/>
            <person name="Ohm R.A."/>
            <person name="Otillar R.P."/>
            <person name="Pangilinan J.L."/>
            <person name="Peng Y."/>
            <person name="Rokas A."/>
            <person name="Rosa C.A."/>
            <person name="Scheuner C."/>
            <person name="Sibirny A.A."/>
            <person name="Slot J.C."/>
            <person name="Stielow J.B."/>
            <person name="Sun H."/>
            <person name="Kurtzman C.P."/>
            <person name="Blackwell M."/>
            <person name="Grigoriev I.V."/>
            <person name="Jeffries T.W."/>
        </authorList>
    </citation>
    <scope>NUCLEOTIDE SEQUENCE [LARGE SCALE GENOMIC DNA]</scope>
    <source>
        <strain evidence="3 4">NRRL Y-11557</strain>
    </source>
</reference>
<evidence type="ECO:0000313" key="3">
    <source>
        <dbReference type="EMBL" id="ODQ70699.1"/>
    </source>
</evidence>
<accession>A0A1E3PZ21</accession>
<name>A0A1E3PZ21_LIPST</name>
<dbReference type="InterPro" id="IPR052783">
    <property type="entry name" value="Metabolic/Drug-Res_Regulator"/>
</dbReference>
<gene>
    <name evidence="3" type="ORF">LIPSTDRAFT_74154</name>
</gene>
<dbReference type="PROSITE" id="PS50048">
    <property type="entry name" value="ZN2_CY6_FUNGAL_2"/>
    <property type="match status" value="1"/>
</dbReference>
<dbReference type="Pfam" id="PF00172">
    <property type="entry name" value="Zn_clus"/>
    <property type="match status" value="1"/>
</dbReference>
<evidence type="ECO:0000259" key="2">
    <source>
        <dbReference type="PROSITE" id="PS50048"/>
    </source>
</evidence>
<dbReference type="InterPro" id="IPR036864">
    <property type="entry name" value="Zn2-C6_fun-type_DNA-bd_sf"/>
</dbReference>
<evidence type="ECO:0000256" key="1">
    <source>
        <dbReference type="SAM" id="MobiDB-lite"/>
    </source>
</evidence>
<dbReference type="OrthoDB" id="5600212at2759"/>
<dbReference type="STRING" id="675824.A0A1E3PZ21"/>
<dbReference type="PANTHER" id="PTHR47655:SF3">
    <property type="entry name" value="ZN(II)2CYS6 TRANSCRIPTION FACTOR (EUROFUNG)"/>
    <property type="match status" value="1"/>
</dbReference>
<dbReference type="GO" id="GO:0008270">
    <property type="term" value="F:zinc ion binding"/>
    <property type="evidence" value="ECO:0007669"/>
    <property type="project" value="InterPro"/>
</dbReference>
<dbReference type="SMART" id="SM00066">
    <property type="entry name" value="GAL4"/>
    <property type="match status" value="1"/>
</dbReference>
<dbReference type="Proteomes" id="UP000094385">
    <property type="component" value="Unassembled WGS sequence"/>
</dbReference>
<dbReference type="CDD" id="cd00067">
    <property type="entry name" value="GAL4"/>
    <property type="match status" value="1"/>
</dbReference>
<dbReference type="PROSITE" id="PS00463">
    <property type="entry name" value="ZN2_CY6_FUNGAL_1"/>
    <property type="match status" value="1"/>
</dbReference>
<evidence type="ECO:0000313" key="4">
    <source>
        <dbReference type="Proteomes" id="UP000094385"/>
    </source>
</evidence>
<dbReference type="GO" id="GO:0000981">
    <property type="term" value="F:DNA-binding transcription factor activity, RNA polymerase II-specific"/>
    <property type="evidence" value="ECO:0007669"/>
    <property type="project" value="InterPro"/>
</dbReference>
<feature type="region of interest" description="Disordered" evidence="1">
    <location>
        <begin position="143"/>
        <end position="184"/>
    </location>
</feature>
<keyword evidence="4" id="KW-1185">Reference proteome</keyword>
<feature type="compositionally biased region" description="Acidic residues" evidence="1">
    <location>
        <begin position="152"/>
        <end position="164"/>
    </location>
</feature>
<sequence length="301" mass="33233">MQSYALHIDSLPIATAVSRSTHLAEFSIRKRVGKACDACRIKKSKCGGHNPCSRCLADNKICVFTERKRSSDRLYSRSYVEMLESQNKMLQQGIEVLVQRINRGDSVAFLLDDNGNININKILDELSVKCVMTDAFAGIKRLSRSSTSASSTDDDDVHESDDDDYAKPEADHATKRRCESEDEPVEHAELWPMTVMFEQYSPDNIPSHPESVFDDLISCPTSISSSYSAFPEEISVTASPAMASSFRTSRSLDLANLTSHSVAMAKYTLNLLHPLPTIDPPVKTPTGTSIDGWLSSCMLGL</sequence>
<dbReference type="Gene3D" id="4.10.240.10">
    <property type="entry name" value="Zn(2)-C6 fungal-type DNA-binding domain"/>
    <property type="match status" value="1"/>
</dbReference>
<dbReference type="SUPFAM" id="SSF57701">
    <property type="entry name" value="Zn2/Cys6 DNA-binding domain"/>
    <property type="match status" value="1"/>
</dbReference>
<dbReference type="PANTHER" id="PTHR47655">
    <property type="entry name" value="QUINIC ACID UTILIZATION ACTIVATOR"/>
    <property type="match status" value="1"/>
</dbReference>
<dbReference type="EMBL" id="KV454299">
    <property type="protein sequence ID" value="ODQ70699.1"/>
    <property type="molecule type" value="Genomic_DNA"/>
</dbReference>
<feature type="compositionally biased region" description="Basic and acidic residues" evidence="1">
    <location>
        <begin position="165"/>
        <end position="184"/>
    </location>
</feature>
<organism evidence="3 4">
    <name type="scientific">Lipomyces starkeyi NRRL Y-11557</name>
    <dbReference type="NCBI Taxonomy" id="675824"/>
    <lineage>
        <taxon>Eukaryota</taxon>
        <taxon>Fungi</taxon>
        <taxon>Dikarya</taxon>
        <taxon>Ascomycota</taxon>
        <taxon>Saccharomycotina</taxon>
        <taxon>Lipomycetes</taxon>
        <taxon>Lipomycetales</taxon>
        <taxon>Lipomycetaceae</taxon>
        <taxon>Lipomyces</taxon>
    </lineage>
</organism>